<dbReference type="EMBL" id="OZ022405">
    <property type="protein sequence ID" value="CAK9436095.1"/>
    <property type="molecule type" value="Genomic_DNA"/>
</dbReference>
<feature type="compositionally biased region" description="Polar residues" evidence="1">
    <location>
        <begin position="1"/>
        <end position="18"/>
    </location>
</feature>
<feature type="compositionally biased region" description="Polar residues" evidence="1">
    <location>
        <begin position="229"/>
        <end position="238"/>
    </location>
</feature>
<dbReference type="Proteomes" id="UP001497383">
    <property type="component" value="Chromosome 1"/>
</dbReference>
<feature type="compositionally biased region" description="Polar residues" evidence="1">
    <location>
        <begin position="165"/>
        <end position="175"/>
    </location>
</feature>
<dbReference type="RefSeq" id="XP_066827591.1">
    <property type="nucleotide sequence ID" value="XM_066976597.1"/>
</dbReference>
<feature type="compositionally biased region" description="Low complexity" evidence="1">
    <location>
        <begin position="134"/>
        <end position="149"/>
    </location>
</feature>
<evidence type="ECO:0000313" key="3">
    <source>
        <dbReference type="Proteomes" id="UP001497383"/>
    </source>
</evidence>
<feature type="region of interest" description="Disordered" evidence="1">
    <location>
        <begin position="1"/>
        <end position="290"/>
    </location>
</feature>
<feature type="compositionally biased region" description="Polar residues" evidence="1">
    <location>
        <begin position="183"/>
        <end position="206"/>
    </location>
</feature>
<feature type="compositionally biased region" description="Polar residues" evidence="1">
    <location>
        <begin position="61"/>
        <end position="74"/>
    </location>
</feature>
<feature type="compositionally biased region" description="Basic and acidic residues" evidence="1">
    <location>
        <begin position="75"/>
        <end position="88"/>
    </location>
</feature>
<keyword evidence="3" id="KW-1185">Reference proteome</keyword>
<evidence type="ECO:0000313" key="2">
    <source>
        <dbReference type="EMBL" id="CAK9436095.1"/>
    </source>
</evidence>
<accession>A0ABP0ZE37</accession>
<sequence>MSNGTSSTVPNQAPLGSNTTPTTTTTTTSTSSTSSTSSKGSNSHIDLNSTPKKITLDNIFQYASSNGKQTSPRQEANEYPKEPKEPKSPMRRQQQPQQETTPSKIVKFQYSPRKRKATYSHTIKLPNDATSRVNSGSDTSASASADANGSGSGFPSPKTQDDDAQSPSPQENSENGPDPAANLNHNHIFNSTNSTHISSLTPETTRITSLNSIDSDSSLSSDSSSETSPTANTNVPSHTKSEPSPSPSLPEPPQPPALHPPLDHSKSKEPSEDKEETEQVGTRARSQSPAFEHAIEAMASYASDVSEIIMDLDNKSNKNGKRKLDALQGMEFNWLRDTIEVANQLNYLKETYKMIQNVKKQKEKNIDEI</sequence>
<proteinExistence type="predicted"/>
<dbReference type="GeneID" id="92205849"/>
<evidence type="ECO:0000256" key="1">
    <source>
        <dbReference type="SAM" id="MobiDB-lite"/>
    </source>
</evidence>
<feature type="compositionally biased region" description="Low complexity" evidence="1">
    <location>
        <begin position="207"/>
        <end position="228"/>
    </location>
</feature>
<protein>
    <submittedName>
        <fullName evidence="2">Uncharacterized protein</fullName>
    </submittedName>
</protein>
<feature type="compositionally biased region" description="Polar residues" evidence="1">
    <location>
        <begin position="39"/>
        <end position="52"/>
    </location>
</feature>
<reference evidence="2 3" key="1">
    <citation type="submission" date="2024-03" db="EMBL/GenBank/DDBJ databases">
        <authorList>
            <person name="Brejova B."/>
        </authorList>
    </citation>
    <scope>NUCLEOTIDE SEQUENCE [LARGE SCALE GENOMIC DNA]</scope>
    <source>
        <strain evidence="2 3">CBS 14171</strain>
    </source>
</reference>
<feature type="compositionally biased region" description="Basic and acidic residues" evidence="1">
    <location>
        <begin position="261"/>
        <end position="271"/>
    </location>
</feature>
<organism evidence="2 3">
    <name type="scientific">Lodderomyces beijingensis</name>
    <dbReference type="NCBI Taxonomy" id="1775926"/>
    <lineage>
        <taxon>Eukaryota</taxon>
        <taxon>Fungi</taxon>
        <taxon>Dikarya</taxon>
        <taxon>Ascomycota</taxon>
        <taxon>Saccharomycotina</taxon>
        <taxon>Pichiomycetes</taxon>
        <taxon>Debaryomycetaceae</taxon>
        <taxon>Candida/Lodderomyces clade</taxon>
        <taxon>Lodderomyces</taxon>
    </lineage>
</organism>
<feature type="compositionally biased region" description="Low complexity" evidence="1">
    <location>
        <begin position="19"/>
        <end position="38"/>
    </location>
</feature>
<name>A0ABP0ZE37_9ASCO</name>
<gene>
    <name evidence="2" type="ORF">LODBEIA_P06530</name>
</gene>
<feature type="compositionally biased region" description="Pro residues" evidence="1">
    <location>
        <begin position="244"/>
        <end position="259"/>
    </location>
</feature>